<keyword evidence="2" id="KW-0269">Exonuclease</keyword>
<feature type="compositionally biased region" description="Basic and acidic residues" evidence="1">
    <location>
        <begin position="593"/>
        <end position="602"/>
    </location>
</feature>
<keyword evidence="2" id="KW-0378">Hydrolase</keyword>
<dbReference type="InterPro" id="IPR036397">
    <property type="entry name" value="RNaseH_sf"/>
</dbReference>
<dbReference type="InterPro" id="IPR012337">
    <property type="entry name" value="RNaseH-like_sf"/>
</dbReference>
<proteinExistence type="predicted"/>
<protein>
    <submittedName>
        <fullName evidence="2">3'-5' exonuclease</fullName>
    </submittedName>
</protein>
<evidence type="ECO:0000313" key="3">
    <source>
        <dbReference type="Proteomes" id="UP001596058"/>
    </source>
</evidence>
<evidence type="ECO:0000256" key="1">
    <source>
        <dbReference type="SAM" id="MobiDB-lite"/>
    </source>
</evidence>
<dbReference type="CDD" id="cd06127">
    <property type="entry name" value="DEDDh"/>
    <property type="match status" value="1"/>
</dbReference>
<reference evidence="3" key="1">
    <citation type="journal article" date="2019" name="Int. J. Syst. Evol. Microbiol.">
        <title>The Global Catalogue of Microorganisms (GCM) 10K type strain sequencing project: providing services to taxonomists for standard genome sequencing and annotation.</title>
        <authorList>
            <consortium name="The Broad Institute Genomics Platform"/>
            <consortium name="The Broad Institute Genome Sequencing Center for Infectious Disease"/>
            <person name="Wu L."/>
            <person name="Ma J."/>
        </authorList>
    </citation>
    <scope>NUCLEOTIDE SEQUENCE [LARGE SCALE GENOMIC DNA]</scope>
    <source>
        <strain evidence="3">CCUG 53903</strain>
    </source>
</reference>
<dbReference type="GO" id="GO:0004527">
    <property type="term" value="F:exonuclease activity"/>
    <property type="evidence" value="ECO:0007669"/>
    <property type="project" value="UniProtKB-KW"/>
</dbReference>
<dbReference type="Gene3D" id="3.30.420.10">
    <property type="entry name" value="Ribonuclease H-like superfamily/Ribonuclease H"/>
    <property type="match status" value="1"/>
</dbReference>
<evidence type="ECO:0000313" key="2">
    <source>
        <dbReference type="EMBL" id="MFC5833159.1"/>
    </source>
</evidence>
<dbReference type="RefSeq" id="WP_379522585.1">
    <property type="nucleotide sequence ID" value="NZ_JBHSPA010000089.1"/>
</dbReference>
<accession>A0ABW1D751</accession>
<feature type="region of interest" description="Disordered" evidence="1">
    <location>
        <begin position="1"/>
        <end position="25"/>
    </location>
</feature>
<name>A0ABW1D751_9ACTN</name>
<sequence>MTQQTPPTTEPASTAAAAKSPRRTTAHTAAQLQAALGWDQAQFGRAVAAGVLPEQDMKTPRWSGAVVDDLVARREELAAAIPDLLDDSQLMGVLELGFGDWRRAREAGLIFDPERPPYWTRTQADALTERAERLRGQIPPQPLGARRCADLLAELTGLQVDQADIGELEKRKLTSVVDDYKGWNLYDVAPLRTIPGDAERLAVLTEVVAERVAWLASSLTMREAADVLGWREYDLECVAAERRIKPGRFDRYARTDIAALADDEDLMEQVRRDQLLGPEQAAEHAEMRRRDWDYCVAAGWVSPTMYVEREVGRRKTVDVPLYAVGDIEDMLLIEGVDWEAVRAVKPGETSPLREYTRLPISRAQAVRAFCAQLSADYSVEVWPHWWNAGDRWEIDWEFREDGHPTKTEVTAALAAHHGAAQHADRITLSTEVGEVIRWARSALRPGRAVVLDTETTGTDGVVIEIAVLDGATGETLLNTLVNPGHVPVEPGARAVHGIGDAELAAAPSWQEVAPGLPGRHPRPPRPDLQRPVRRGPDPHHAQHGRPRRHRAAPPRPLVVPDAGPLRLGARRLLAAARRRPPGTRRRPRRPRAAARDRLPDRTLRRRQA</sequence>
<keyword evidence="3" id="KW-1185">Reference proteome</keyword>
<feature type="region of interest" description="Disordered" evidence="1">
    <location>
        <begin position="512"/>
        <end position="608"/>
    </location>
</feature>
<feature type="compositionally biased region" description="Basic residues" evidence="1">
    <location>
        <begin position="576"/>
        <end position="592"/>
    </location>
</feature>
<dbReference type="EMBL" id="JBHSPA010000089">
    <property type="protein sequence ID" value="MFC5833159.1"/>
    <property type="molecule type" value="Genomic_DNA"/>
</dbReference>
<feature type="compositionally biased region" description="Low complexity" evidence="1">
    <location>
        <begin position="561"/>
        <end position="575"/>
    </location>
</feature>
<comment type="caution">
    <text evidence="2">The sequence shown here is derived from an EMBL/GenBank/DDBJ whole genome shotgun (WGS) entry which is preliminary data.</text>
</comment>
<feature type="compositionally biased region" description="Low complexity" evidence="1">
    <location>
        <begin position="1"/>
        <end position="19"/>
    </location>
</feature>
<dbReference type="SUPFAM" id="SSF53098">
    <property type="entry name" value="Ribonuclease H-like"/>
    <property type="match status" value="1"/>
</dbReference>
<organism evidence="2 3">
    <name type="scientific">Nonomuraea insulae</name>
    <dbReference type="NCBI Taxonomy" id="1616787"/>
    <lineage>
        <taxon>Bacteria</taxon>
        <taxon>Bacillati</taxon>
        <taxon>Actinomycetota</taxon>
        <taxon>Actinomycetes</taxon>
        <taxon>Streptosporangiales</taxon>
        <taxon>Streptosporangiaceae</taxon>
        <taxon>Nonomuraea</taxon>
    </lineage>
</organism>
<gene>
    <name evidence="2" type="ORF">ACFPZ3_55705</name>
</gene>
<feature type="compositionally biased region" description="Basic and acidic residues" evidence="1">
    <location>
        <begin position="524"/>
        <end position="540"/>
    </location>
</feature>
<feature type="compositionally biased region" description="Basic residues" evidence="1">
    <location>
        <begin position="541"/>
        <end position="552"/>
    </location>
</feature>
<keyword evidence="2" id="KW-0540">Nuclease</keyword>
<dbReference type="Proteomes" id="UP001596058">
    <property type="component" value="Unassembled WGS sequence"/>
</dbReference>